<dbReference type="Proteomes" id="UP000683925">
    <property type="component" value="Unassembled WGS sequence"/>
</dbReference>
<dbReference type="EMBL" id="CAJJDP010000110">
    <property type="protein sequence ID" value="CAD8195733.1"/>
    <property type="molecule type" value="Genomic_DNA"/>
</dbReference>
<dbReference type="PANTHER" id="PTHR33706">
    <property type="entry name" value="MORN VARIANT REPEAT PROTEIN"/>
    <property type="match status" value="1"/>
</dbReference>
<dbReference type="AlphaFoldDB" id="A0A8S1X0R1"/>
<keyword evidence="2" id="KW-1185">Reference proteome</keyword>
<reference evidence="1" key="1">
    <citation type="submission" date="2021-01" db="EMBL/GenBank/DDBJ databases">
        <authorList>
            <consortium name="Genoscope - CEA"/>
            <person name="William W."/>
        </authorList>
    </citation>
    <scope>NUCLEOTIDE SEQUENCE</scope>
</reference>
<evidence type="ECO:0000313" key="1">
    <source>
        <dbReference type="EMBL" id="CAD8195733.1"/>
    </source>
</evidence>
<name>A0A8S1X0R1_PAROT</name>
<comment type="caution">
    <text evidence="1">The sequence shown here is derived from an EMBL/GenBank/DDBJ whole genome shotgun (WGS) entry which is preliminary data.</text>
</comment>
<dbReference type="PANTHER" id="PTHR33706:SF1">
    <property type="entry name" value="TPR REPEAT PROTEIN"/>
    <property type="match status" value="1"/>
</dbReference>
<protein>
    <submittedName>
        <fullName evidence="1">Uncharacterized protein</fullName>
    </submittedName>
</protein>
<dbReference type="OrthoDB" id="318732at2759"/>
<accession>A0A8S1X0R1</accession>
<gene>
    <name evidence="1" type="ORF">POCTA_138.1.T1100006</name>
</gene>
<sequence>MKISKIEQQSLEKNIIKFIQKKQISNQNFKSIKFNISKTVKFCQRKEFLIILRDWIKGDFSDYEIIYDFDFFKYLFWDGQYDNKIKKLENGLLIGMVTNQMLESTTIKKVLKTLEYVSKIQIYINFRIEQYYFVGEYKKGKRIGKWEYCYHQYLKKQKIDFFFRGGYYDNNGIKQGKWIEFLDGFTFFLSTLNSKKLKILNIGEYKNGRKIGIWDTSLITSFHNYLLLIIRYCGTYDINGKKNGEWTEIYDFSFGLLLQLFNYSEYIITQTGNYKEGVKYSRWNIIFPDDDFRNFEIYDEEDQEKEDEIFGDVYDEDGMKNGRWVELHDRYLQCPMINVGEYKKGVKVGKWDMIDDEYQGGGGHFDDFGQKVGEWKQLITIQFTTAFQDYIEVEKELVIGLFMVK</sequence>
<organism evidence="1 2">
    <name type="scientific">Paramecium octaurelia</name>
    <dbReference type="NCBI Taxonomy" id="43137"/>
    <lineage>
        <taxon>Eukaryota</taxon>
        <taxon>Sar</taxon>
        <taxon>Alveolata</taxon>
        <taxon>Ciliophora</taxon>
        <taxon>Intramacronucleata</taxon>
        <taxon>Oligohymenophorea</taxon>
        <taxon>Peniculida</taxon>
        <taxon>Parameciidae</taxon>
        <taxon>Paramecium</taxon>
    </lineage>
</organism>
<evidence type="ECO:0000313" key="2">
    <source>
        <dbReference type="Proteomes" id="UP000683925"/>
    </source>
</evidence>
<proteinExistence type="predicted"/>